<feature type="region of interest" description="Disordered" evidence="2">
    <location>
        <begin position="170"/>
        <end position="330"/>
    </location>
</feature>
<reference evidence="4 5" key="1">
    <citation type="journal article" date="2014" name="Nat. Commun.">
        <title>Klebsormidium flaccidum genome reveals primary factors for plant terrestrial adaptation.</title>
        <authorList>
            <person name="Hori K."/>
            <person name="Maruyama F."/>
            <person name="Fujisawa T."/>
            <person name="Togashi T."/>
            <person name="Yamamoto N."/>
            <person name="Seo M."/>
            <person name="Sato S."/>
            <person name="Yamada T."/>
            <person name="Mori H."/>
            <person name="Tajima N."/>
            <person name="Moriyama T."/>
            <person name="Ikeuchi M."/>
            <person name="Watanabe M."/>
            <person name="Wada H."/>
            <person name="Kobayashi K."/>
            <person name="Saito M."/>
            <person name="Masuda T."/>
            <person name="Sasaki-Sekimoto Y."/>
            <person name="Mashiguchi K."/>
            <person name="Awai K."/>
            <person name="Shimojima M."/>
            <person name="Masuda S."/>
            <person name="Iwai M."/>
            <person name="Nobusawa T."/>
            <person name="Narise T."/>
            <person name="Kondo S."/>
            <person name="Saito H."/>
            <person name="Sato R."/>
            <person name="Murakawa M."/>
            <person name="Ihara Y."/>
            <person name="Oshima-Yamada Y."/>
            <person name="Ohtaka K."/>
            <person name="Satoh M."/>
            <person name="Sonobe K."/>
            <person name="Ishii M."/>
            <person name="Ohtani R."/>
            <person name="Kanamori-Sato M."/>
            <person name="Honoki R."/>
            <person name="Miyazaki D."/>
            <person name="Mochizuki H."/>
            <person name="Umetsu J."/>
            <person name="Higashi K."/>
            <person name="Shibata D."/>
            <person name="Kamiya Y."/>
            <person name="Sato N."/>
            <person name="Nakamura Y."/>
            <person name="Tabata S."/>
            <person name="Ida S."/>
            <person name="Kurokawa K."/>
            <person name="Ohta H."/>
        </authorList>
    </citation>
    <scope>NUCLEOTIDE SEQUENCE [LARGE SCALE GENOMIC DNA]</scope>
    <source>
        <strain evidence="4 5">NIES-2285</strain>
    </source>
</reference>
<accession>A0A1Y1IEC8</accession>
<dbReference type="STRING" id="105231.A0A1Y1IEC8"/>
<evidence type="ECO:0000256" key="1">
    <source>
        <dbReference type="ARBA" id="ARBA00008987"/>
    </source>
</evidence>
<dbReference type="InterPro" id="IPR013766">
    <property type="entry name" value="Thioredoxin_domain"/>
</dbReference>
<dbReference type="PANTHER" id="PTHR43601:SF11">
    <property type="entry name" value="EXPRESSED PROTEIN"/>
    <property type="match status" value="1"/>
</dbReference>
<feature type="compositionally biased region" description="Polar residues" evidence="2">
    <location>
        <begin position="262"/>
        <end position="276"/>
    </location>
</feature>
<feature type="compositionally biased region" description="Basic and acidic residues" evidence="2">
    <location>
        <begin position="59"/>
        <end position="72"/>
    </location>
</feature>
<dbReference type="AlphaFoldDB" id="A0A1Y1IEC8"/>
<dbReference type="PANTHER" id="PTHR43601">
    <property type="entry name" value="THIOREDOXIN, MITOCHONDRIAL"/>
    <property type="match status" value="1"/>
</dbReference>
<dbReference type="InterPro" id="IPR036249">
    <property type="entry name" value="Thioredoxin-like_sf"/>
</dbReference>
<feature type="compositionally biased region" description="Polar residues" evidence="2">
    <location>
        <begin position="214"/>
        <end position="227"/>
    </location>
</feature>
<feature type="domain" description="Thioredoxin" evidence="3">
    <location>
        <begin position="376"/>
        <end position="470"/>
    </location>
</feature>
<organism evidence="4 5">
    <name type="scientific">Klebsormidium nitens</name>
    <name type="common">Green alga</name>
    <name type="synonym">Ulothrix nitens</name>
    <dbReference type="NCBI Taxonomy" id="105231"/>
    <lineage>
        <taxon>Eukaryota</taxon>
        <taxon>Viridiplantae</taxon>
        <taxon>Streptophyta</taxon>
        <taxon>Klebsormidiophyceae</taxon>
        <taxon>Klebsormidiales</taxon>
        <taxon>Klebsormidiaceae</taxon>
        <taxon>Klebsormidium</taxon>
    </lineage>
</organism>
<gene>
    <name evidence="4" type="ORF">KFL_002890050</name>
</gene>
<protein>
    <submittedName>
        <fullName evidence="4">Thioredoxin superfamily protein</fullName>
    </submittedName>
</protein>
<evidence type="ECO:0000256" key="2">
    <source>
        <dbReference type="SAM" id="MobiDB-lite"/>
    </source>
</evidence>
<dbReference type="OrthoDB" id="2018237at2759"/>
<evidence type="ECO:0000313" key="5">
    <source>
        <dbReference type="Proteomes" id="UP000054558"/>
    </source>
</evidence>
<evidence type="ECO:0000313" key="4">
    <source>
        <dbReference type="EMBL" id="GAQ86438.1"/>
    </source>
</evidence>
<dbReference type="Gene3D" id="3.40.30.10">
    <property type="entry name" value="Glutaredoxin"/>
    <property type="match status" value="1"/>
</dbReference>
<feature type="compositionally biased region" description="Polar residues" evidence="2">
    <location>
        <begin position="46"/>
        <end position="58"/>
    </location>
</feature>
<name>A0A1Y1IEC8_KLENI</name>
<dbReference type="Pfam" id="PF00085">
    <property type="entry name" value="Thioredoxin"/>
    <property type="match status" value="1"/>
</dbReference>
<dbReference type="SUPFAM" id="SSF52833">
    <property type="entry name" value="Thioredoxin-like"/>
    <property type="match status" value="1"/>
</dbReference>
<feature type="compositionally biased region" description="Basic and acidic residues" evidence="2">
    <location>
        <begin position="187"/>
        <end position="202"/>
    </location>
</feature>
<evidence type="ECO:0000259" key="3">
    <source>
        <dbReference type="Pfam" id="PF00085"/>
    </source>
</evidence>
<sequence length="531" mass="57567">MPWVVHGQAGVAVRWVKNWLSGQWLCDQLGAEGSGCGHTLTPHSAIHQSKQGVSSSQVRQEKRDRKETESVAKPRGGGKSGSRNLLDGKGGVPLMHKTHRLNVMTTVEGQEEGQRMSQNMMNISRFWSQGADLSIAPSVEGSPFSSCASAFQPGGSLHYLKPLFSDIPRRRASESDEGQDCVGNSGRELRDETSDVSNESRHYRGRGRRGVRGAQNSSAFLTVSVRSTEADAESKASPSPQGTSHESLKKQAGRLKPAGAPNGTQQGLLFSAQSKGSIDRKAPATEVPGGRSRDGAGRKAGGAAGPRLRSPQGGVGGPPSGGGPVRGGAVKEKRPFHISNPLELVAGFVEEVRDMVHAATGKKRPPSKESVAAWEEKALAKSLLRKKHASLVMFYSKNCQLCKSMTPMVNDMARKESWWLDVCYVDVDNQSWMPEVVHYDVSYVPCFMYLTPSGMAMAKTGAPLSKTHVLDGLQKVMSGAHPECKLARRRLEEKVRMRQREAYAKARADWEAQKKESEKEGTSEVAVEDKA</sequence>
<feature type="compositionally biased region" description="Gly residues" evidence="2">
    <location>
        <begin position="313"/>
        <end position="326"/>
    </location>
</feature>
<comment type="similarity">
    <text evidence="1">Belongs to the thioredoxin family.</text>
</comment>
<feature type="region of interest" description="Disordered" evidence="2">
    <location>
        <begin position="40"/>
        <end position="93"/>
    </location>
</feature>
<feature type="compositionally biased region" description="Polar residues" evidence="2">
    <location>
        <begin position="236"/>
        <end position="245"/>
    </location>
</feature>
<proteinExistence type="inferred from homology"/>
<feature type="region of interest" description="Disordered" evidence="2">
    <location>
        <begin position="507"/>
        <end position="531"/>
    </location>
</feature>
<dbReference type="EMBL" id="DF237238">
    <property type="protein sequence ID" value="GAQ86438.1"/>
    <property type="molecule type" value="Genomic_DNA"/>
</dbReference>
<keyword evidence="5" id="KW-1185">Reference proteome</keyword>
<dbReference type="Proteomes" id="UP000054558">
    <property type="component" value="Unassembled WGS sequence"/>
</dbReference>